<evidence type="ECO:0000313" key="2">
    <source>
        <dbReference type="Proteomes" id="UP000509302"/>
    </source>
</evidence>
<name>A0A7H9AR06_9FLAO</name>
<accession>A0A7H9AR06</accession>
<reference evidence="1 2" key="1">
    <citation type="journal article" date="2006" name="Int. J. Syst. Evol. Microbiol.">
        <title>Costertonia aggregata gen. nov., sp. nov., a mesophilic marine bacterium of the family Flavobacteriaceae, isolated from a mature biofilm.</title>
        <authorList>
            <person name="Kwon K.K."/>
            <person name="Lee Y.K."/>
            <person name="Lee H.K."/>
        </authorList>
    </citation>
    <scope>NUCLEOTIDE SEQUENCE [LARGE SCALE GENOMIC DNA]</scope>
    <source>
        <strain evidence="1 2">KCCM 42265</strain>
    </source>
</reference>
<dbReference type="RefSeq" id="WP_179242185.1">
    <property type="nucleotide sequence ID" value="NZ_CP058595.1"/>
</dbReference>
<dbReference type="KEGG" id="cagg:HYG79_11245"/>
<gene>
    <name evidence="1" type="ORF">HYG79_11245</name>
</gene>
<proteinExistence type="predicted"/>
<sequence>MDLTKGTDSVVTVYVYGKSKVTLNGEKTNFSKLEKYLRTNQIAQAKIGTLKPIPIKSVPDVQKSGKTDGKI</sequence>
<evidence type="ECO:0000313" key="1">
    <source>
        <dbReference type="EMBL" id="QLG45898.1"/>
    </source>
</evidence>
<dbReference type="EMBL" id="CP058595">
    <property type="protein sequence ID" value="QLG45898.1"/>
    <property type="molecule type" value="Genomic_DNA"/>
</dbReference>
<keyword evidence="2" id="KW-1185">Reference proteome</keyword>
<dbReference type="AlphaFoldDB" id="A0A7H9AR06"/>
<organism evidence="1 2">
    <name type="scientific">Costertonia aggregata</name>
    <dbReference type="NCBI Taxonomy" id="343403"/>
    <lineage>
        <taxon>Bacteria</taxon>
        <taxon>Pseudomonadati</taxon>
        <taxon>Bacteroidota</taxon>
        <taxon>Flavobacteriia</taxon>
        <taxon>Flavobacteriales</taxon>
        <taxon>Flavobacteriaceae</taxon>
        <taxon>Costertonia</taxon>
    </lineage>
</organism>
<dbReference type="Proteomes" id="UP000509302">
    <property type="component" value="Chromosome"/>
</dbReference>
<protein>
    <submittedName>
        <fullName evidence="1">Uncharacterized protein</fullName>
    </submittedName>
</protein>